<feature type="region of interest" description="Disordered" evidence="1">
    <location>
        <begin position="732"/>
        <end position="778"/>
    </location>
</feature>
<feature type="compositionally biased region" description="Polar residues" evidence="1">
    <location>
        <begin position="741"/>
        <end position="754"/>
    </location>
</feature>
<dbReference type="SUPFAM" id="SSF64268">
    <property type="entry name" value="PX domain"/>
    <property type="match status" value="1"/>
</dbReference>
<name>A0A0K3C781_RHOTO</name>
<dbReference type="GO" id="GO:0035091">
    <property type="term" value="F:phosphatidylinositol binding"/>
    <property type="evidence" value="ECO:0007669"/>
    <property type="project" value="InterPro"/>
</dbReference>
<feature type="compositionally biased region" description="Pro residues" evidence="1">
    <location>
        <begin position="487"/>
        <end position="500"/>
    </location>
</feature>
<dbReference type="Gene3D" id="3.30.1520.10">
    <property type="entry name" value="Phox-like domain"/>
    <property type="match status" value="1"/>
</dbReference>
<feature type="compositionally biased region" description="Low complexity" evidence="1">
    <location>
        <begin position="636"/>
        <end position="671"/>
    </location>
</feature>
<keyword evidence="3" id="KW-1185">Reference proteome</keyword>
<protein>
    <submittedName>
        <fullName evidence="2">FGENESH: predicted gene_1.549 protein</fullName>
    </submittedName>
</protein>
<dbReference type="AlphaFoldDB" id="A0A0K3C781"/>
<feature type="region of interest" description="Disordered" evidence="1">
    <location>
        <begin position="29"/>
        <end position="105"/>
    </location>
</feature>
<sequence length="908" mass="96471">MASTVAPTLPPAARLSEFTAFFDALSSISSEDREPNAATTSHCSPSPQPPLSPESPMFKSDTFFPRAQSDSLHQGSTQAGPSTQHRSLSPPPPLPSGPSTPLSTAPTDYFSSSLYSSTSSSAASSLHPMAATADSSIAALIKSVSVPHHSKQGKLCLFACRVVPDLGAAAAVPRHARRGSLGKMRMAGQDEPHTVWRTWQEFVEFSARSVFSPRRKRGNELTQKLRSLTAAFPDDRLNAASPTTLAPPVPRLSKKVSLFITRSTHAQRQNELDTFCQRLFDMPLEVKQSMLVREFFRFRPDDRLGLPSSTTNSAASSRSALNSPAHFESAFDAPPVPAWLAAGDPENDLAFNDETIKAVNPRTLRPKLAIKISSPNLRGTVRGFGRDDESSFLSPVSGVSNKAGAGLLRHFEPQDALSRADSSFSMATMSSARTITPSPVAPVPTVAAGSMARTIRKKASGGLRHIRSLGDLRSSNKKTMATDEPVPAMPTFPPLPPAPSPAMSISMERAATQPLPGSRFQAPISSSSSRRPSAGLPSPSARGPYMAQTAPARENMRHARGSKSSISSFEDLWGTAFPSTFRQTPSGRVECVRTDEFGRPVNGTKRLSGVGAPTRTNSFGHASTVRPPMYRHGRHTSTTSISSIDSARSGGSSPSMSMTMSRSRSSGGSEMCPTPPTPAMEWSASKSSNEGGQSKDKVIAGKYYVENGVLLENNMVPPPPFFPVPPPMQYAYSQDGLPHTPRSSASSTHRTALQNHARKSSGEPIPPTPRSRSGSMISSRRVPILSQSSLDPILSSPAGSSNASSPCTVGGASGGNWTFKLLHPQENVLLRVSRASLVGDKLDLEQLRQDVVAKFKASGVALPGGDGEGAMGTKLVISQEDLDACLQEHQEAVAAGGLAGKIVLKVIC</sequence>
<proteinExistence type="predicted"/>
<feature type="compositionally biased region" description="Low complexity" evidence="1">
    <location>
        <begin position="522"/>
        <end position="544"/>
    </location>
</feature>
<feature type="compositionally biased region" description="Polar residues" evidence="1">
    <location>
        <begin position="68"/>
        <end position="86"/>
    </location>
</feature>
<evidence type="ECO:0000313" key="2">
    <source>
        <dbReference type="EMBL" id="CTR04688.1"/>
    </source>
</evidence>
<dbReference type="Proteomes" id="UP000199069">
    <property type="component" value="Unassembled WGS sequence"/>
</dbReference>
<evidence type="ECO:0000256" key="1">
    <source>
        <dbReference type="SAM" id="MobiDB-lite"/>
    </source>
</evidence>
<feature type="region of interest" description="Disordered" evidence="1">
    <location>
        <begin position="470"/>
        <end position="546"/>
    </location>
</feature>
<evidence type="ECO:0000313" key="3">
    <source>
        <dbReference type="Proteomes" id="UP000199069"/>
    </source>
</evidence>
<feature type="region of interest" description="Disordered" evidence="1">
    <location>
        <begin position="600"/>
        <end position="694"/>
    </location>
</feature>
<gene>
    <name evidence="2" type="primary">FGENESH: predicted gene_1.549</name>
    <name evidence="2" type="ORF">BN2166_0005490</name>
</gene>
<organism evidence="2 3">
    <name type="scientific">Rhodotorula toruloides</name>
    <name type="common">Yeast</name>
    <name type="synonym">Rhodosporidium toruloides</name>
    <dbReference type="NCBI Taxonomy" id="5286"/>
    <lineage>
        <taxon>Eukaryota</taxon>
        <taxon>Fungi</taxon>
        <taxon>Dikarya</taxon>
        <taxon>Basidiomycota</taxon>
        <taxon>Pucciniomycotina</taxon>
        <taxon>Microbotryomycetes</taxon>
        <taxon>Sporidiobolales</taxon>
        <taxon>Sporidiobolaceae</taxon>
        <taxon>Rhodotorula</taxon>
    </lineage>
</organism>
<accession>A0A0K3C781</accession>
<reference evidence="2 3" key="1">
    <citation type="submission" date="2015-07" db="EMBL/GenBank/DDBJ databases">
        <authorList>
            <person name="Cajimat M.N.B."/>
            <person name="Milazzo M.L."/>
            <person name="Fulhorst C.F."/>
        </authorList>
    </citation>
    <scope>NUCLEOTIDE SEQUENCE [LARGE SCALE GENOMIC DNA]</scope>
    <source>
        <strain evidence="2">Single colony</strain>
    </source>
</reference>
<dbReference type="OMA" id="SEMCPTP"/>
<feature type="compositionally biased region" description="Pro residues" evidence="1">
    <location>
        <begin position="89"/>
        <end position="98"/>
    </location>
</feature>
<dbReference type="EMBL" id="CWKI01000001">
    <property type="protein sequence ID" value="CTR04688.1"/>
    <property type="molecule type" value="Genomic_DNA"/>
</dbReference>
<dbReference type="InterPro" id="IPR036871">
    <property type="entry name" value="PX_dom_sf"/>
</dbReference>